<name>A0A9P6PSV1_9FUNG</name>
<sequence>MEDHHHQQQQQQQQQQQHHHQYQANLVYGQHPQGTPGIIPPQSPTGSSPTSSHAPLSHDQDAQHQAPGFQPDMGQAAHLIGAGGGDGPAGAPGQPEEEPLYVNAKQYHRILKRRAARAKLEEMNRMAKIRKPYLHESRHKHAMRRPRGPGGRFLTSQEIAEMDRLQTAFEAQGGIGPLGGDLHLANNHHTPQQELAFIQQQLQAQKQQQQQQQQPDQAQTQTPSVPQNQMQGQGQALPQQPQQHHQQQHEPQIPLPLQHHLSQNPQYQPQNQHPGFQMQGSLLQQHPDVQRYQGNPYTSQAPYSGSHQALYDPLNIIKNEPGEQHHPQQQQQQQFSVGTTGASSNGNSANNLSSAGANGTAATINVSSISPTNGEQTS</sequence>
<feature type="compositionally biased region" description="Low complexity" evidence="8">
    <location>
        <begin position="328"/>
        <end position="357"/>
    </location>
</feature>
<comment type="subcellular location">
    <subcellularLocation>
        <location evidence="1 7">Nucleus</location>
    </subcellularLocation>
</comment>
<dbReference type="InterPro" id="IPR001289">
    <property type="entry name" value="NFYA"/>
</dbReference>
<comment type="subunit">
    <text evidence="7">Heterotrimer.</text>
</comment>
<protein>
    <recommendedName>
        <fullName evidence="7">Transcriptional activator HAP2</fullName>
    </recommendedName>
</protein>
<dbReference type="PROSITE" id="PS51152">
    <property type="entry name" value="NFYA_HAP2_2"/>
    <property type="match status" value="1"/>
</dbReference>
<dbReference type="PRINTS" id="PR00616">
    <property type="entry name" value="CCAATSUBUNTB"/>
</dbReference>
<reference evidence="9" key="1">
    <citation type="journal article" date="2020" name="Fungal Divers.">
        <title>Resolving the Mortierellaceae phylogeny through synthesis of multi-gene phylogenetics and phylogenomics.</title>
        <authorList>
            <person name="Vandepol N."/>
            <person name="Liber J."/>
            <person name="Desiro A."/>
            <person name="Na H."/>
            <person name="Kennedy M."/>
            <person name="Barry K."/>
            <person name="Grigoriev I.V."/>
            <person name="Miller A.N."/>
            <person name="O'Donnell K."/>
            <person name="Stajich J.E."/>
            <person name="Bonito G."/>
        </authorList>
    </citation>
    <scope>NUCLEOTIDE SEQUENCE</scope>
    <source>
        <strain evidence="9">KOD948</strain>
    </source>
</reference>
<keyword evidence="6 7" id="KW-0539">Nucleus</keyword>
<evidence type="ECO:0000256" key="6">
    <source>
        <dbReference type="ARBA" id="ARBA00023242"/>
    </source>
</evidence>
<feature type="region of interest" description="Disordered" evidence="8">
    <location>
        <begin position="200"/>
        <end position="251"/>
    </location>
</feature>
<dbReference type="OrthoDB" id="1097733at2759"/>
<keyword evidence="4" id="KW-0010">Activator</keyword>
<comment type="caution">
    <text evidence="9">The sequence shown here is derived from an EMBL/GenBank/DDBJ whole genome shotgun (WGS) entry which is preliminary data.</text>
</comment>
<dbReference type="AlphaFoldDB" id="A0A9P6PSV1"/>
<comment type="similarity">
    <text evidence="7">Belongs to the NFYA/HAP2 subunit family.</text>
</comment>
<keyword evidence="2 7" id="KW-0805">Transcription regulation</keyword>
<proteinExistence type="inferred from homology"/>
<dbReference type="Proteomes" id="UP000726737">
    <property type="component" value="Unassembled WGS sequence"/>
</dbReference>
<evidence type="ECO:0000256" key="4">
    <source>
        <dbReference type="ARBA" id="ARBA00023159"/>
    </source>
</evidence>
<dbReference type="Pfam" id="PF02045">
    <property type="entry name" value="CBFB_NFYA"/>
    <property type="match status" value="1"/>
</dbReference>
<organism evidence="9 10">
    <name type="scientific">Mortierella polycephala</name>
    <dbReference type="NCBI Taxonomy" id="41804"/>
    <lineage>
        <taxon>Eukaryota</taxon>
        <taxon>Fungi</taxon>
        <taxon>Fungi incertae sedis</taxon>
        <taxon>Mucoromycota</taxon>
        <taxon>Mortierellomycotina</taxon>
        <taxon>Mortierellomycetes</taxon>
        <taxon>Mortierellales</taxon>
        <taxon>Mortierellaceae</taxon>
        <taxon>Mortierella</taxon>
    </lineage>
</organism>
<accession>A0A9P6PSV1</accession>
<feature type="region of interest" description="Disordered" evidence="8">
    <location>
        <begin position="1"/>
        <end position="97"/>
    </location>
</feature>
<comment type="function">
    <text evidence="7">Component of the sequence-specific heterotrimeric transcription factor (NF-Y) which specifically recognizes a 5'-CCAAT-3' box motif found in the promoters of its target genes.</text>
</comment>
<gene>
    <name evidence="9" type="primary">HAP2_4</name>
    <name evidence="9" type="ORF">BG011_007090</name>
</gene>
<evidence type="ECO:0000256" key="2">
    <source>
        <dbReference type="ARBA" id="ARBA00023015"/>
    </source>
</evidence>
<evidence type="ECO:0000256" key="5">
    <source>
        <dbReference type="ARBA" id="ARBA00023163"/>
    </source>
</evidence>
<dbReference type="GO" id="GO:0003700">
    <property type="term" value="F:DNA-binding transcription factor activity"/>
    <property type="evidence" value="ECO:0007669"/>
    <property type="project" value="UniProtKB-UniRule"/>
</dbReference>
<keyword evidence="10" id="KW-1185">Reference proteome</keyword>
<dbReference type="PROSITE" id="PS00686">
    <property type="entry name" value="NFYA_HAP2_1"/>
    <property type="match status" value="1"/>
</dbReference>
<keyword evidence="5 7" id="KW-0804">Transcription</keyword>
<evidence type="ECO:0000256" key="1">
    <source>
        <dbReference type="ARBA" id="ARBA00004123"/>
    </source>
</evidence>
<keyword evidence="3 7" id="KW-0238">DNA-binding</keyword>
<evidence type="ECO:0000256" key="7">
    <source>
        <dbReference type="RuleBase" id="RU367155"/>
    </source>
</evidence>
<evidence type="ECO:0000313" key="9">
    <source>
        <dbReference type="EMBL" id="KAG0252253.1"/>
    </source>
</evidence>
<dbReference type="GO" id="GO:0003677">
    <property type="term" value="F:DNA binding"/>
    <property type="evidence" value="ECO:0007669"/>
    <property type="project" value="UniProtKB-KW"/>
</dbReference>
<dbReference type="PANTHER" id="PTHR12632">
    <property type="entry name" value="TRANSCRIPTION FACTOR NF-Y ALPHA-RELATED"/>
    <property type="match status" value="1"/>
</dbReference>
<evidence type="ECO:0000256" key="8">
    <source>
        <dbReference type="SAM" id="MobiDB-lite"/>
    </source>
</evidence>
<dbReference type="EMBL" id="JAAAJA010000532">
    <property type="protein sequence ID" value="KAG0252253.1"/>
    <property type="molecule type" value="Genomic_DNA"/>
</dbReference>
<dbReference type="Gene3D" id="6.10.250.2430">
    <property type="match status" value="1"/>
</dbReference>
<evidence type="ECO:0000256" key="3">
    <source>
        <dbReference type="ARBA" id="ARBA00023125"/>
    </source>
</evidence>
<dbReference type="InterPro" id="IPR018362">
    <property type="entry name" value="CCAAT-binding_factor_CS"/>
</dbReference>
<feature type="region of interest" description="Disordered" evidence="8">
    <location>
        <begin position="318"/>
        <end position="357"/>
    </location>
</feature>
<dbReference type="SMART" id="SM00521">
    <property type="entry name" value="CBF"/>
    <property type="match status" value="1"/>
</dbReference>
<feature type="compositionally biased region" description="Gly residues" evidence="8">
    <location>
        <begin position="81"/>
        <end position="90"/>
    </location>
</feature>
<dbReference type="GO" id="GO:0016602">
    <property type="term" value="C:CCAAT-binding factor complex"/>
    <property type="evidence" value="ECO:0007669"/>
    <property type="project" value="InterPro"/>
</dbReference>
<evidence type="ECO:0000313" key="10">
    <source>
        <dbReference type="Proteomes" id="UP000726737"/>
    </source>
</evidence>